<dbReference type="NCBIfam" id="TIGR01640">
    <property type="entry name" value="F_box_assoc_1"/>
    <property type="match status" value="1"/>
</dbReference>
<dbReference type="PANTHER" id="PTHR31111:SF133">
    <property type="entry name" value="OS07G0196600 PROTEIN"/>
    <property type="match status" value="1"/>
</dbReference>
<comment type="caution">
    <text evidence="2">The sequence shown here is derived from an EMBL/GenBank/DDBJ whole genome shotgun (WGS) entry which is preliminary data.</text>
</comment>
<name>A0AAD8QF88_LOLMU</name>
<feature type="domain" description="F-box associated beta-propeller type 3" evidence="1">
    <location>
        <begin position="22"/>
        <end position="251"/>
    </location>
</feature>
<evidence type="ECO:0000259" key="1">
    <source>
        <dbReference type="Pfam" id="PF08268"/>
    </source>
</evidence>
<accession>A0AAD8QF88</accession>
<gene>
    <name evidence="2" type="ORF">QYE76_037638</name>
</gene>
<reference evidence="2" key="1">
    <citation type="submission" date="2023-07" db="EMBL/GenBank/DDBJ databases">
        <title>A chromosome-level genome assembly of Lolium multiflorum.</title>
        <authorList>
            <person name="Chen Y."/>
            <person name="Copetti D."/>
            <person name="Kolliker R."/>
            <person name="Studer B."/>
        </authorList>
    </citation>
    <scope>NUCLEOTIDE SEQUENCE</scope>
    <source>
        <strain evidence="2">02402/16</strain>
        <tissue evidence="2">Leaf</tissue>
    </source>
</reference>
<sequence>MCAHRELSCLVGTDRRIRVLDAATGAVATYPPKPRRALTCTLGRVPSTGEYKVLAMVSVTRRWGHGNYQVGMVLTLGSNGGGWWREIGSPPAIVGRRHKDVAVVRGVAYFSIESCLHGHEQEAHMILGFNLETEEWLPNIFRVPTARDGEDDDHGEISLAEVNDFLVAAHRHRHGASSVKLWFMMEKTKTTRMWYPLYTIAMPDHRASRFRFEKPLQVLNDGRIVVWSSTTDGSHDGMPRIYDPKTDTFTEGAVTQNCYAAGSWTGCLLRVGSSDPRSHKTLELLEDEESPIWQALRTIEHGSEALVLQSTTTSVY</sequence>
<dbReference type="InterPro" id="IPR013187">
    <property type="entry name" value="F-box-assoc_dom_typ3"/>
</dbReference>
<proteinExistence type="predicted"/>
<dbReference type="PANTHER" id="PTHR31111">
    <property type="entry name" value="BNAA05G37150D PROTEIN-RELATED"/>
    <property type="match status" value="1"/>
</dbReference>
<evidence type="ECO:0000313" key="3">
    <source>
        <dbReference type="Proteomes" id="UP001231189"/>
    </source>
</evidence>
<dbReference type="EMBL" id="JAUUTY010000453">
    <property type="protein sequence ID" value="KAK1601375.1"/>
    <property type="molecule type" value="Genomic_DNA"/>
</dbReference>
<evidence type="ECO:0000313" key="2">
    <source>
        <dbReference type="EMBL" id="KAK1601375.1"/>
    </source>
</evidence>
<dbReference type="InterPro" id="IPR017451">
    <property type="entry name" value="F-box-assoc_interact_dom"/>
</dbReference>
<dbReference type="Pfam" id="PF08268">
    <property type="entry name" value="FBA_3"/>
    <property type="match status" value="1"/>
</dbReference>
<dbReference type="AlphaFoldDB" id="A0AAD8QF88"/>
<protein>
    <recommendedName>
        <fullName evidence="1">F-box associated beta-propeller type 3 domain-containing protein</fullName>
    </recommendedName>
</protein>
<dbReference type="Proteomes" id="UP001231189">
    <property type="component" value="Unassembled WGS sequence"/>
</dbReference>
<organism evidence="2 3">
    <name type="scientific">Lolium multiflorum</name>
    <name type="common">Italian ryegrass</name>
    <name type="synonym">Lolium perenne subsp. multiflorum</name>
    <dbReference type="NCBI Taxonomy" id="4521"/>
    <lineage>
        <taxon>Eukaryota</taxon>
        <taxon>Viridiplantae</taxon>
        <taxon>Streptophyta</taxon>
        <taxon>Embryophyta</taxon>
        <taxon>Tracheophyta</taxon>
        <taxon>Spermatophyta</taxon>
        <taxon>Magnoliopsida</taxon>
        <taxon>Liliopsida</taxon>
        <taxon>Poales</taxon>
        <taxon>Poaceae</taxon>
        <taxon>BOP clade</taxon>
        <taxon>Pooideae</taxon>
        <taxon>Poodae</taxon>
        <taxon>Poeae</taxon>
        <taxon>Poeae Chloroplast Group 2 (Poeae type)</taxon>
        <taxon>Loliodinae</taxon>
        <taxon>Loliinae</taxon>
        <taxon>Lolium</taxon>
    </lineage>
</organism>
<keyword evidence="3" id="KW-1185">Reference proteome</keyword>